<dbReference type="InterPro" id="IPR011527">
    <property type="entry name" value="ABC1_TM_dom"/>
</dbReference>
<keyword evidence="6 12" id="KW-0067">ATP-binding</keyword>
<dbReference type="GO" id="GO:0034040">
    <property type="term" value="F:ATPase-coupled lipid transmembrane transporter activity"/>
    <property type="evidence" value="ECO:0007669"/>
    <property type="project" value="TreeGrafter"/>
</dbReference>
<dbReference type="Gene3D" id="3.40.50.300">
    <property type="entry name" value="P-loop containing nucleotide triphosphate hydrolases"/>
    <property type="match status" value="1"/>
</dbReference>
<dbReference type="PROSITE" id="PS50929">
    <property type="entry name" value="ABC_TM1F"/>
    <property type="match status" value="1"/>
</dbReference>
<dbReference type="PANTHER" id="PTHR24221:SF654">
    <property type="entry name" value="ATP-BINDING CASSETTE SUB-FAMILY B MEMBER 6"/>
    <property type="match status" value="1"/>
</dbReference>
<dbReference type="HOGENOM" id="CLU_000604_84_9_6"/>
<evidence type="ECO:0000313" key="13">
    <source>
        <dbReference type="Proteomes" id="UP000007843"/>
    </source>
</evidence>
<dbReference type="Pfam" id="PF00005">
    <property type="entry name" value="ABC_tran"/>
    <property type="match status" value="1"/>
</dbReference>
<dbReference type="PROSITE" id="PS00211">
    <property type="entry name" value="ABC_TRANSPORTER_1"/>
    <property type="match status" value="1"/>
</dbReference>
<dbReference type="Gene3D" id="1.20.1560.10">
    <property type="entry name" value="ABC transporter type 1, transmembrane domain"/>
    <property type="match status" value="1"/>
</dbReference>
<evidence type="ECO:0000256" key="9">
    <source>
        <dbReference type="SAM" id="Phobius"/>
    </source>
</evidence>
<feature type="domain" description="ABC transmembrane type-1" evidence="11">
    <location>
        <begin position="33"/>
        <end position="313"/>
    </location>
</feature>
<keyword evidence="8 9" id="KW-0472">Membrane</keyword>
<evidence type="ECO:0000313" key="12">
    <source>
        <dbReference type="EMBL" id="AEX05845.1"/>
    </source>
</evidence>
<evidence type="ECO:0000256" key="2">
    <source>
        <dbReference type="ARBA" id="ARBA00022448"/>
    </source>
</evidence>
<feature type="transmembrane region" description="Helical" evidence="9">
    <location>
        <begin position="66"/>
        <end position="86"/>
    </location>
</feature>
<dbReference type="GO" id="GO:0005524">
    <property type="term" value="F:ATP binding"/>
    <property type="evidence" value="ECO:0007669"/>
    <property type="project" value="UniProtKB-KW"/>
</dbReference>
<dbReference type="InterPro" id="IPR017871">
    <property type="entry name" value="ABC_transporter-like_CS"/>
</dbReference>
<dbReference type="SMART" id="SM00382">
    <property type="entry name" value="AAA"/>
    <property type="match status" value="1"/>
</dbReference>
<evidence type="ECO:0000256" key="3">
    <source>
        <dbReference type="ARBA" id="ARBA00022475"/>
    </source>
</evidence>
<evidence type="ECO:0000259" key="10">
    <source>
        <dbReference type="PROSITE" id="PS50893"/>
    </source>
</evidence>
<dbReference type="SUPFAM" id="SSF52540">
    <property type="entry name" value="P-loop containing nucleoside triphosphate hydrolases"/>
    <property type="match status" value="1"/>
</dbReference>
<dbReference type="InterPro" id="IPR039421">
    <property type="entry name" value="Type_1_exporter"/>
</dbReference>
<dbReference type="InterPro" id="IPR003593">
    <property type="entry name" value="AAA+_ATPase"/>
</dbReference>
<evidence type="ECO:0000259" key="11">
    <source>
        <dbReference type="PROSITE" id="PS50929"/>
    </source>
</evidence>
<keyword evidence="5" id="KW-0547">Nucleotide-binding</keyword>
<comment type="subcellular location">
    <subcellularLocation>
        <location evidence="1">Cell membrane</location>
        <topology evidence="1">Multi-pass membrane protein</topology>
    </subcellularLocation>
</comment>
<evidence type="ECO:0000256" key="5">
    <source>
        <dbReference type="ARBA" id="ARBA00022741"/>
    </source>
</evidence>
<evidence type="ECO:0000256" key="4">
    <source>
        <dbReference type="ARBA" id="ARBA00022692"/>
    </source>
</evidence>
<dbReference type="CDD" id="cd07346">
    <property type="entry name" value="ABC_6TM_exporters"/>
    <property type="match status" value="1"/>
</dbReference>
<evidence type="ECO:0000256" key="1">
    <source>
        <dbReference type="ARBA" id="ARBA00004651"/>
    </source>
</evidence>
<dbReference type="GO" id="GO:0005886">
    <property type="term" value="C:plasma membrane"/>
    <property type="evidence" value="ECO:0007669"/>
    <property type="project" value="UniProtKB-SubCell"/>
</dbReference>
<feature type="transmembrane region" description="Helical" evidence="9">
    <location>
        <begin position="34"/>
        <end position="54"/>
    </location>
</feature>
<sequence length="600" mass="66118">MKDTNPADNLAWRAIWRQLISSVGSQAGTLRRSLVALLLAALMQGIAFACLYPIVDALLRNEASRLLHWALAFSIAALVTLALRWYGLGFEYRGHLAQATHELRLRLGEQLRRVPLERLQRGRAGETNALLLGSVDENLNYVIAIANILLLTIVTPLTASLATLWIDWRLGLVMLLIFPLLAPFYYWRRPAMRRQMQTLGEAHQRLSGDIVEFAQGMMVLRACGSDADKSRALRDHFNALENLQTRTHRQSAGATMLIAGVVELGLQVVVLCGIIWVVTGTLNLAFLIAAAAMIMRFAEPMAMFISYTSVVELIASALQRIEQFMAIAPLPVAERGEMPECYDIRFDNIHYRYDDSGDPALNDLSLTFPAASMSALVGASGAGKTTVSKLLMRYADPQQGRISIGGVDIRRLTAEQLNSLISVVFQDVWLFDDTLLANILIARPQATQQEVEEAARAAQCLEFITRLPQGWLTPMGEMGGQLSGGERQRISIARALLKDAPIVILDEPTAALDIDSELAVQKAIDNLVHNRTVIIIAHRLSTIVGAGNILVMEEGKVVEQGTHAQLLSLHGRYQALWHAQMAARVWRAEGGSTSEEVAHE</sequence>
<organism evidence="12 13">
    <name type="scientific">Klebsiella michiganensis (strain ATCC 8724 / DSM 4798 / JCM 20051 / NBRC 3318 / NRRL B-199 / KCTC 1686 / BUCSAV 143 / CCM 1901)</name>
    <dbReference type="NCBI Taxonomy" id="1006551"/>
    <lineage>
        <taxon>Bacteria</taxon>
        <taxon>Pseudomonadati</taxon>
        <taxon>Pseudomonadota</taxon>
        <taxon>Gammaproteobacteria</taxon>
        <taxon>Enterobacterales</taxon>
        <taxon>Enterobacteriaceae</taxon>
        <taxon>Klebsiella/Raoultella group</taxon>
        <taxon>Klebsiella</taxon>
    </lineage>
</organism>
<name>A0A0H3HBM1_KLEM8</name>
<dbReference type="InterPro" id="IPR036640">
    <property type="entry name" value="ABC1_TM_sf"/>
</dbReference>
<keyword evidence="7 9" id="KW-1133">Transmembrane helix</keyword>
<dbReference type="AlphaFoldDB" id="A0A0H3HBM1"/>
<dbReference type="RefSeq" id="WP_014229380.1">
    <property type="nucleotide sequence ID" value="NC_016612.1"/>
</dbReference>
<evidence type="ECO:0000256" key="8">
    <source>
        <dbReference type="ARBA" id="ARBA00023136"/>
    </source>
</evidence>
<dbReference type="SUPFAM" id="SSF90123">
    <property type="entry name" value="ABC transporter transmembrane region"/>
    <property type="match status" value="1"/>
</dbReference>
<dbReference type="InterPro" id="IPR027417">
    <property type="entry name" value="P-loop_NTPase"/>
</dbReference>
<dbReference type="PROSITE" id="PS50893">
    <property type="entry name" value="ABC_TRANSPORTER_2"/>
    <property type="match status" value="1"/>
</dbReference>
<dbReference type="PANTHER" id="PTHR24221">
    <property type="entry name" value="ATP-BINDING CASSETTE SUB-FAMILY B"/>
    <property type="match status" value="1"/>
</dbReference>
<dbReference type="GO" id="GO:0140359">
    <property type="term" value="F:ABC-type transporter activity"/>
    <property type="evidence" value="ECO:0007669"/>
    <property type="project" value="InterPro"/>
</dbReference>
<keyword evidence="3" id="KW-1003">Cell membrane</keyword>
<proteinExistence type="predicted"/>
<dbReference type="FunFam" id="3.40.50.300:FF:000221">
    <property type="entry name" value="Multidrug ABC transporter ATP-binding protein"/>
    <property type="match status" value="1"/>
</dbReference>
<feature type="domain" description="ABC transporter" evidence="10">
    <location>
        <begin position="344"/>
        <end position="579"/>
    </location>
</feature>
<dbReference type="Pfam" id="PF00664">
    <property type="entry name" value="ABC_membrane"/>
    <property type="match status" value="1"/>
</dbReference>
<accession>A0A0H3HBM1</accession>
<evidence type="ECO:0000256" key="6">
    <source>
        <dbReference type="ARBA" id="ARBA00022840"/>
    </source>
</evidence>
<gene>
    <name evidence="12" type="ordered locus">KOX_20615</name>
</gene>
<protein>
    <submittedName>
        <fullName evidence="12">Yersiniabactin-iron ABC transporter permease ATP-binding protein YbtQ</fullName>
    </submittedName>
</protein>
<dbReference type="GO" id="GO:0016887">
    <property type="term" value="F:ATP hydrolysis activity"/>
    <property type="evidence" value="ECO:0007669"/>
    <property type="project" value="InterPro"/>
</dbReference>
<keyword evidence="4 9" id="KW-0812">Transmembrane</keyword>
<feature type="transmembrane region" description="Helical" evidence="9">
    <location>
        <begin position="282"/>
        <end position="298"/>
    </location>
</feature>
<dbReference type="Proteomes" id="UP000007843">
    <property type="component" value="Chromosome"/>
</dbReference>
<dbReference type="PATRIC" id="fig|1006551.4.peg.4126"/>
<dbReference type="KEGG" id="kox:KOX_20615"/>
<dbReference type="EMBL" id="CP003218">
    <property type="protein sequence ID" value="AEX05845.1"/>
    <property type="molecule type" value="Genomic_DNA"/>
</dbReference>
<dbReference type="InterPro" id="IPR003439">
    <property type="entry name" value="ABC_transporter-like_ATP-bd"/>
</dbReference>
<keyword evidence="2" id="KW-0813">Transport</keyword>
<feature type="transmembrane region" description="Helical" evidence="9">
    <location>
        <begin position="168"/>
        <end position="187"/>
    </location>
</feature>
<reference evidence="12 13" key="1">
    <citation type="journal article" date="2012" name="J. Bacteriol.">
        <title>Complete genome sequence of Klebsiella oxytoca KCTC 1686, used in production of 2,3-butanediol.</title>
        <authorList>
            <person name="Shin S.H."/>
            <person name="Kim S."/>
            <person name="Kim J.Y."/>
            <person name="Lee S."/>
            <person name="Um Y."/>
            <person name="Oh M.K."/>
            <person name="Kim Y.R."/>
            <person name="Lee J."/>
            <person name="Yang K.S."/>
        </authorList>
    </citation>
    <scope>NUCLEOTIDE SEQUENCE [LARGE SCALE GENOMIC DNA]</scope>
    <source>
        <strain evidence="13">ATCC 8724 / DSM 4798 / JCM 20051 / NBRC 3318 / NRRL B-199 / KCTC 1686</strain>
    </source>
</reference>
<feature type="transmembrane region" description="Helical" evidence="9">
    <location>
        <begin position="141"/>
        <end position="162"/>
    </location>
</feature>
<evidence type="ECO:0000256" key="7">
    <source>
        <dbReference type="ARBA" id="ARBA00022989"/>
    </source>
</evidence>